<name>A0A7X6KVB5_9CELL</name>
<comment type="function">
    <text evidence="9 10">Fluoride-specific ion channel. Important for reducing fluoride concentration in the cell, thus reducing its toxicity.</text>
</comment>
<evidence type="ECO:0000256" key="8">
    <source>
        <dbReference type="ARBA" id="ARBA00035585"/>
    </source>
</evidence>
<sequence length="144" mass="14544">MTPVPDSRPAHHHPLLLALVAATGALGALSRALIGVALPPAHGWPVSTLIANLTGALALGVVLEACARFGPWHRTALRVRIAVGTGFLGGYTTFSALALETERLLAAGAIGQATGYVLGTMAGGVLLAWAGIGIGRRLSIGVRG</sequence>
<dbReference type="EMBL" id="JAAXOX010000004">
    <property type="protein sequence ID" value="NKY22977.1"/>
    <property type="molecule type" value="Genomic_DNA"/>
</dbReference>
<evidence type="ECO:0000256" key="7">
    <source>
        <dbReference type="ARBA" id="ARBA00035120"/>
    </source>
</evidence>
<keyword evidence="10" id="KW-0479">Metal-binding</keyword>
<keyword evidence="10" id="KW-0813">Transport</keyword>
<evidence type="ECO:0000256" key="3">
    <source>
        <dbReference type="ARBA" id="ARBA00022692"/>
    </source>
</evidence>
<evidence type="ECO:0000256" key="5">
    <source>
        <dbReference type="ARBA" id="ARBA00023136"/>
    </source>
</evidence>
<feature type="binding site" evidence="10">
    <location>
        <position position="89"/>
    </location>
    <ligand>
        <name>Na(+)</name>
        <dbReference type="ChEBI" id="CHEBI:29101"/>
        <note>structural</note>
    </ligand>
</feature>
<keyword evidence="3 10" id="KW-0812">Transmembrane</keyword>
<comment type="caution">
    <text evidence="11">The sequence shown here is derived from an EMBL/GenBank/DDBJ whole genome shotgun (WGS) entry which is preliminary data.</text>
</comment>
<organism evidence="11 12">
    <name type="scientific">Cellulomonas denverensis</name>
    <dbReference type="NCBI Taxonomy" id="264297"/>
    <lineage>
        <taxon>Bacteria</taxon>
        <taxon>Bacillati</taxon>
        <taxon>Actinomycetota</taxon>
        <taxon>Actinomycetes</taxon>
        <taxon>Micrococcales</taxon>
        <taxon>Cellulomonadaceae</taxon>
        <taxon>Cellulomonas</taxon>
    </lineage>
</organism>
<evidence type="ECO:0000256" key="2">
    <source>
        <dbReference type="ARBA" id="ARBA00022475"/>
    </source>
</evidence>
<dbReference type="RefSeq" id="WP_168630106.1">
    <property type="nucleotide sequence ID" value="NZ_BONL01000001.1"/>
</dbReference>
<keyword evidence="2 10" id="KW-1003">Cell membrane</keyword>
<dbReference type="GO" id="GO:0046872">
    <property type="term" value="F:metal ion binding"/>
    <property type="evidence" value="ECO:0007669"/>
    <property type="project" value="UniProtKB-KW"/>
</dbReference>
<dbReference type="AlphaFoldDB" id="A0A7X6KVB5"/>
<dbReference type="GO" id="GO:0140114">
    <property type="term" value="P:cellular detoxification of fluoride"/>
    <property type="evidence" value="ECO:0007669"/>
    <property type="project" value="UniProtKB-UniRule"/>
</dbReference>
<protein>
    <recommendedName>
        <fullName evidence="10">Fluoride-specific ion channel FluC</fullName>
    </recommendedName>
</protein>
<keyword evidence="10" id="KW-0915">Sodium</keyword>
<keyword evidence="10" id="KW-0406">Ion transport</keyword>
<feature type="transmembrane region" description="Helical" evidence="10">
    <location>
        <begin position="79"/>
        <end position="99"/>
    </location>
</feature>
<evidence type="ECO:0000256" key="10">
    <source>
        <dbReference type="HAMAP-Rule" id="MF_00454"/>
    </source>
</evidence>
<dbReference type="Proteomes" id="UP000581206">
    <property type="component" value="Unassembled WGS sequence"/>
</dbReference>
<evidence type="ECO:0000256" key="9">
    <source>
        <dbReference type="ARBA" id="ARBA00049940"/>
    </source>
</evidence>
<gene>
    <name evidence="10" type="primary">fluC</name>
    <name evidence="10" type="synonym">crcB</name>
    <name evidence="11" type="ORF">HGA03_09925</name>
</gene>
<comment type="activity regulation">
    <text evidence="10">Na(+) is not transported, but it plays an essential structural role and its presence is essential for fluoride channel function.</text>
</comment>
<keyword evidence="4 10" id="KW-1133">Transmembrane helix</keyword>
<keyword evidence="6 10" id="KW-0407">Ion channel</keyword>
<keyword evidence="12" id="KW-1185">Reference proteome</keyword>
<evidence type="ECO:0000256" key="4">
    <source>
        <dbReference type="ARBA" id="ARBA00022989"/>
    </source>
</evidence>
<comment type="subcellular location">
    <subcellularLocation>
        <location evidence="1 10">Cell membrane</location>
        <topology evidence="1 10">Multi-pass membrane protein</topology>
    </subcellularLocation>
</comment>
<feature type="binding site" evidence="10">
    <location>
        <position position="92"/>
    </location>
    <ligand>
        <name>Na(+)</name>
        <dbReference type="ChEBI" id="CHEBI:29101"/>
        <note>structural</note>
    </ligand>
</feature>
<dbReference type="HAMAP" id="MF_00454">
    <property type="entry name" value="FluC"/>
    <property type="match status" value="1"/>
</dbReference>
<feature type="transmembrane region" description="Helical" evidence="10">
    <location>
        <begin position="105"/>
        <end position="130"/>
    </location>
</feature>
<dbReference type="PANTHER" id="PTHR28259:SF1">
    <property type="entry name" value="FLUORIDE EXPORT PROTEIN 1-RELATED"/>
    <property type="match status" value="1"/>
</dbReference>
<dbReference type="Pfam" id="PF02537">
    <property type="entry name" value="CRCB"/>
    <property type="match status" value="1"/>
</dbReference>
<proteinExistence type="inferred from homology"/>
<evidence type="ECO:0000256" key="1">
    <source>
        <dbReference type="ARBA" id="ARBA00004651"/>
    </source>
</evidence>
<dbReference type="PANTHER" id="PTHR28259">
    <property type="entry name" value="FLUORIDE EXPORT PROTEIN 1-RELATED"/>
    <property type="match status" value="1"/>
</dbReference>
<accession>A0A7X6KVB5</accession>
<dbReference type="GO" id="GO:0062054">
    <property type="term" value="F:fluoride channel activity"/>
    <property type="evidence" value="ECO:0007669"/>
    <property type="project" value="UniProtKB-UniRule"/>
</dbReference>
<comment type="catalytic activity">
    <reaction evidence="8">
        <text>fluoride(in) = fluoride(out)</text>
        <dbReference type="Rhea" id="RHEA:76159"/>
        <dbReference type="ChEBI" id="CHEBI:17051"/>
    </reaction>
    <physiologicalReaction direction="left-to-right" evidence="8">
        <dbReference type="Rhea" id="RHEA:76160"/>
    </physiologicalReaction>
</comment>
<dbReference type="InterPro" id="IPR003691">
    <property type="entry name" value="FluC"/>
</dbReference>
<evidence type="ECO:0000313" key="11">
    <source>
        <dbReference type="EMBL" id="NKY22977.1"/>
    </source>
</evidence>
<keyword evidence="5 10" id="KW-0472">Membrane</keyword>
<evidence type="ECO:0000256" key="6">
    <source>
        <dbReference type="ARBA" id="ARBA00023303"/>
    </source>
</evidence>
<comment type="similarity">
    <text evidence="7 10">Belongs to the fluoride channel Fluc/FEX (TC 1.A.43) family.</text>
</comment>
<reference evidence="11 12" key="1">
    <citation type="submission" date="2020-04" db="EMBL/GenBank/DDBJ databases">
        <title>MicrobeNet Type strains.</title>
        <authorList>
            <person name="Nicholson A.C."/>
        </authorList>
    </citation>
    <scope>NUCLEOTIDE SEQUENCE [LARGE SCALE GENOMIC DNA]</scope>
    <source>
        <strain evidence="11 12">ATCC BAA-788</strain>
    </source>
</reference>
<dbReference type="GO" id="GO:0005886">
    <property type="term" value="C:plasma membrane"/>
    <property type="evidence" value="ECO:0007669"/>
    <property type="project" value="UniProtKB-SubCell"/>
</dbReference>
<evidence type="ECO:0000313" key="12">
    <source>
        <dbReference type="Proteomes" id="UP000581206"/>
    </source>
</evidence>
<feature type="transmembrane region" description="Helical" evidence="10">
    <location>
        <begin position="46"/>
        <end position="67"/>
    </location>
</feature>